<evidence type="ECO:0000313" key="8">
    <source>
        <dbReference type="EMBL" id="MBD1381842.1"/>
    </source>
</evidence>
<accession>A0A926RZ41</accession>
<feature type="domain" description="Pyridoxamine 5'-phosphate oxidase N-terminal" evidence="6">
    <location>
        <begin position="41"/>
        <end position="153"/>
    </location>
</feature>
<evidence type="ECO:0000313" key="9">
    <source>
        <dbReference type="Proteomes" id="UP000626844"/>
    </source>
</evidence>
<dbReference type="Pfam" id="PF10590">
    <property type="entry name" value="PNP_phzG_C"/>
    <property type="match status" value="1"/>
</dbReference>
<evidence type="ECO:0000259" key="6">
    <source>
        <dbReference type="Pfam" id="PF01243"/>
    </source>
</evidence>
<evidence type="ECO:0000256" key="2">
    <source>
        <dbReference type="ARBA" id="ARBA00022630"/>
    </source>
</evidence>
<feature type="binding site" evidence="5">
    <location>
        <position position="87"/>
    </location>
    <ligand>
        <name>FMN</name>
        <dbReference type="ChEBI" id="CHEBI:58210"/>
    </ligand>
</feature>
<dbReference type="EMBL" id="JACXAI010000022">
    <property type="protein sequence ID" value="MBD1381842.1"/>
    <property type="molecule type" value="Genomic_DNA"/>
</dbReference>
<protein>
    <submittedName>
        <fullName evidence="8">Pyridoxal 5'-phosphate synthase</fullName>
        <ecNumber evidence="8">1.4.3.5</ecNumber>
    </submittedName>
</protein>
<dbReference type="EC" id="1.4.3.5" evidence="8"/>
<feature type="binding site" evidence="5">
    <location>
        <begin position="66"/>
        <end position="71"/>
    </location>
    <ligand>
        <name>FMN</name>
        <dbReference type="ChEBI" id="CHEBI:58210"/>
    </ligand>
</feature>
<dbReference type="GO" id="GO:0008615">
    <property type="term" value="P:pyridoxine biosynthetic process"/>
    <property type="evidence" value="ECO:0007669"/>
    <property type="project" value="InterPro"/>
</dbReference>
<dbReference type="InterPro" id="IPR019740">
    <property type="entry name" value="Pyridox_Oxase_CS"/>
</dbReference>
<dbReference type="PANTHER" id="PTHR10851:SF0">
    <property type="entry name" value="PYRIDOXINE-5'-PHOSPHATE OXIDASE"/>
    <property type="match status" value="1"/>
</dbReference>
<feature type="binding site" evidence="5">
    <location>
        <position position="88"/>
    </location>
    <ligand>
        <name>FMN</name>
        <dbReference type="ChEBI" id="CHEBI:58210"/>
    </ligand>
</feature>
<dbReference type="PANTHER" id="PTHR10851">
    <property type="entry name" value="PYRIDOXINE-5-PHOSPHATE OXIDASE"/>
    <property type="match status" value="1"/>
</dbReference>
<dbReference type="PIRSF" id="PIRSF000190">
    <property type="entry name" value="Pyd_amn-ph_oxd"/>
    <property type="match status" value="1"/>
</dbReference>
<evidence type="ECO:0000259" key="7">
    <source>
        <dbReference type="Pfam" id="PF10590"/>
    </source>
</evidence>
<dbReference type="Proteomes" id="UP000626844">
    <property type="component" value="Unassembled WGS sequence"/>
</dbReference>
<evidence type="ECO:0000256" key="4">
    <source>
        <dbReference type="ARBA" id="ARBA00023002"/>
    </source>
</evidence>
<dbReference type="InterPro" id="IPR019576">
    <property type="entry name" value="Pyridoxamine_oxidase_dimer_C"/>
</dbReference>
<keyword evidence="9" id="KW-1185">Reference proteome</keyword>
<sequence>MEDTSKLIGERKTLVGPFPPFNPYKRFEYPHELFLEWFQAAIANGEHEPQSMTLSTTDPYGFPDARILILKDIDENGWYFASSSKSKKGKQLEVNPNVALTFYWSLIGRQVRVRGKVMGMGKERSTNDFLNRGIVARAIALLDKQSSILEKRSDFDIALIEQLNRLKENPASVSNSWTLYRVVAKEVEFWQGNEERKHIRLKFNYDGEKWTQNLLWP</sequence>
<keyword evidence="2" id="KW-0285">Flavoprotein</keyword>
<comment type="similarity">
    <text evidence="1">Belongs to the pyridoxamine 5'-phosphate oxidase family.</text>
</comment>
<dbReference type="InterPro" id="IPR000659">
    <property type="entry name" value="Pyridox_Oxase"/>
</dbReference>
<gene>
    <name evidence="8" type="ORF">IC621_16545</name>
</gene>
<dbReference type="RefSeq" id="WP_191159442.1">
    <property type="nucleotide sequence ID" value="NZ_JACXAI010000022.1"/>
</dbReference>
<feature type="binding site" evidence="5">
    <location>
        <position position="200"/>
    </location>
    <ligand>
        <name>FMN</name>
        <dbReference type="ChEBI" id="CHEBI:58210"/>
    </ligand>
</feature>
<dbReference type="Pfam" id="PF01243">
    <property type="entry name" value="PNPOx_N"/>
    <property type="match status" value="1"/>
</dbReference>
<feature type="domain" description="Pyridoxine 5'-phosphate oxidase dimerisation C-terminal" evidence="7">
    <location>
        <begin position="177"/>
        <end position="217"/>
    </location>
</feature>
<keyword evidence="3 5" id="KW-0288">FMN</keyword>
<dbReference type="SUPFAM" id="SSF50475">
    <property type="entry name" value="FMN-binding split barrel"/>
    <property type="match status" value="1"/>
</dbReference>
<dbReference type="InterPro" id="IPR011576">
    <property type="entry name" value="Pyridox_Oxase_N"/>
</dbReference>
<dbReference type="InterPro" id="IPR012349">
    <property type="entry name" value="Split_barrel_FMN-bd"/>
</dbReference>
<dbReference type="AlphaFoldDB" id="A0A926RZ41"/>
<proteinExistence type="inferred from homology"/>
<feature type="binding site" evidence="5">
    <location>
        <position position="110"/>
    </location>
    <ligand>
        <name>FMN</name>
        <dbReference type="ChEBI" id="CHEBI:58210"/>
    </ligand>
</feature>
<comment type="cofactor">
    <cofactor evidence="5">
        <name>FMN</name>
        <dbReference type="ChEBI" id="CHEBI:58210"/>
    </cofactor>
    <text evidence="5">Binds 1 FMN per subunit.</text>
</comment>
<dbReference type="GO" id="GO:0010181">
    <property type="term" value="F:FMN binding"/>
    <property type="evidence" value="ECO:0007669"/>
    <property type="project" value="InterPro"/>
</dbReference>
<evidence type="ECO:0000256" key="3">
    <source>
        <dbReference type="ARBA" id="ARBA00022643"/>
    </source>
</evidence>
<feature type="binding site" evidence="5">
    <location>
        <position position="190"/>
    </location>
    <ligand>
        <name>FMN</name>
        <dbReference type="ChEBI" id="CHEBI:58210"/>
    </ligand>
</feature>
<organism evidence="8 9">
    <name type="scientific">Metabacillus arenae</name>
    <dbReference type="NCBI Taxonomy" id="2771434"/>
    <lineage>
        <taxon>Bacteria</taxon>
        <taxon>Bacillati</taxon>
        <taxon>Bacillota</taxon>
        <taxon>Bacilli</taxon>
        <taxon>Bacillales</taxon>
        <taxon>Bacillaceae</taxon>
        <taxon>Metabacillus</taxon>
    </lineage>
</organism>
<dbReference type="GO" id="GO:0004733">
    <property type="term" value="F:pyridoxamine phosphate oxidase activity"/>
    <property type="evidence" value="ECO:0007669"/>
    <property type="project" value="UniProtKB-EC"/>
</dbReference>
<feature type="binding site" evidence="5">
    <location>
        <begin position="145"/>
        <end position="146"/>
    </location>
    <ligand>
        <name>FMN</name>
        <dbReference type="ChEBI" id="CHEBI:58210"/>
    </ligand>
</feature>
<reference evidence="8" key="1">
    <citation type="submission" date="2020-09" db="EMBL/GenBank/DDBJ databases">
        <title>A novel bacterium of genus Bacillus, isolated from South China Sea.</title>
        <authorList>
            <person name="Huang H."/>
            <person name="Mo K."/>
            <person name="Hu Y."/>
        </authorList>
    </citation>
    <scope>NUCLEOTIDE SEQUENCE</scope>
    <source>
        <strain evidence="8">IB182487</strain>
    </source>
</reference>
<dbReference type="NCBIfam" id="NF004231">
    <property type="entry name" value="PRK05679.1"/>
    <property type="match status" value="1"/>
</dbReference>
<name>A0A926RZ41_9BACI</name>
<evidence type="ECO:0000256" key="5">
    <source>
        <dbReference type="PIRSR" id="PIRSR000190-2"/>
    </source>
</evidence>
<dbReference type="PROSITE" id="PS01064">
    <property type="entry name" value="PYRIDOX_OXIDASE"/>
    <property type="match status" value="1"/>
</dbReference>
<comment type="caution">
    <text evidence="8">The sequence shown here is derived from an EMBL/GenBank/DDBJ whole genome shotgun (WGS) entry which is preliminary data.</text>
</comment>
<dbReference type="Gene3D" id="2.30.110.10">
    <property type="entry name" value="Electron Transport, Fmn-binding Protein, Chain A"/>
    <property type="match status" value="1"/>
</dbReference>
<evidence type="ECO:0000256" key="1">
    <source>
        <dbReference type="ARBA" id="ARBA00007301"/>
    </source>
</evidence>
<keyword evidence="4 8" id="KW-0560">Oxidoreductase</keyword>